<protein>
    <recommendedName>
        <fullName evidence="5">CcmD family protein</fullName>
    </recommendedName>
</protein>
<dbReference type="RefSeq" id="WP_378062565.1">
    <property type="nucleotide sequence ID" value="NZ_JBHSIS010000035.1"/>
</dbReference>
<dbReference type="Proteomes" id="UP001595859">
    <property type="component" value="Unassembled WGS sequence"/>
</dbReference>
<accession>A0ABV9SEQ3</accession>
<keyword evidence="4" id="KW-1185">Reference proteome</keyword>
<evidence type="ECO:0000256" key="1">
    <source>
        <dbReference type="SAM" id="MobiDB-lite"/>
    </source>
</evidence>
<feature type="region of interest" description="Disordered" evidence="1">
    <location>
        <begin position="52"/>
        <end position="73"/>
    </location>
</feature>
<evidence type="ECO:0008006" key="5">
    <source>
        <dbReference type="Google" id="ProtNLM"/>
    </source>
</evidence>
<reference evidence="4" key="1">
    <citation type="journal article" date="2019" name="Int. J. Syst. Evol. Microbiol.">
        <title>The Global Catalogue of Microorganisms (GCM) 10K type strain sequencing project: providing services to taxonomists for standard genome sequencing and annotation.</title>
        <authorList>
            <consortium name="The Broad Institute Genomics Platform"/>
            <consortium name="The Broad Institute Genome Sequencing Center for Infectious Disease"/>
            <person name="Wu L."/>
            <person name="Ma J."/>
        </authorList>
    </citation>
    <scope>NUCLEOTIDE SEQUENCE [LARGE SCALE GENOMIC DNA]</scope>
    <source>
        <strain evidence="4">ZS-22-S1</strain>
    </source>
</reference>
<gene>
    <name evidence="3" type="ORF">ACFPCV_38755</name>
</gene>
<evidence type="ECO:0000313" key="3">
    <source>
        <dbReference type="EMBL" id="MFC4859469.1"/>
    </source>
</evidence>
<sequence length="73" mass="7793">MAVVEHVLIGIGLVCWAVLLVIGAVALVRDWLSERVKRQKAIAAVQRELASRHARLSAPTSHGLPPLGGRHAA</sequence>
<keyword evidence="2" id="KW-0472">Membrane</keyword>
<keyword evidence="2" id="KW-1133">Transmembrane helix</keyword>
<dbReference type="EMBL" id="JBHSIS010000035">
    <property type="protein sequence ID" value="MFC4859469.1"/>
    <property type="molecule type" value="Genomic_DNA"/>
</dbReference>
<feature type="transmembrane region" description="Helical" evidence="2">
    <location>
        <begin position="6"/>
        <end position="28"/>
    </location>
</feature>
<comment type="caution">
    <text evidence="3">The sequence shown here is derived from an EMBL/GenBank/DDBJ whole genome shotgun (WGS) entry which is preliminary data.</text>
</comment>
<keyword evidence="2" id="KW-0812">Transmembrane</keyword>
<evidence type="ECO:0000313" key="4">
    <source>
        <dbReference type="Proteomes" id="UP001595859"/>
    </source>
</evidence>
<proteinExistence type="predicted"/>
<name>A0ABV9SEQ3_9PSEU</name>
<organism evidence="3 4">
    <name type="scientific">Actinophytocola glycyrrhizae</name>
    <dbReference type="NCBI Taxonomy" id="2044873"/>
    <lineage>
        <taxon>Bacteria</taxon>
        <taxon>Bacillati</taxon>
        <taxon>Actinomycetota</taxon>
        <taxon>Actinomycetes</taxon>
        <taxon>Pseudonocardiales</taxon>
        <taxon>Pseudonocardiaceae</taxon>
    </lineage>
</organism>
<evidence type="ECO:0000256" key="2">
    <source>
        <dbReference type="SAM" id="Phobius"/>
    </source>
</evidence>